<dbReference type="Gene3D" id="3.40.50.720">
    <property type="entry name" value="NAD(P)-binding Rossmann-like Domain"/>
    <property type="match status" value="1"/>
</dbReference>
<dbReference type="InterPro" id="IPR002347">
    <property type="entry name" value="SDR_fam"/>
</dbReference>
<keyword evidence="2" id="KW-1185">Reference proteome</keyword>
<dbReference type="InterPro" id="IPR036291">
    <property type="entry name" value="NAD(P)-bd_dom_sf"/>
</dbReference>
<name>A0ABV5ZYJ6_9PSEU</name>
<comment type="caution">
    <text evidence="1">The sequence shown here is derived from an EMBL/GenBank/DDBJ whole genome shotgun (WGS) entry which is preliminary data.</text>
</comment>
<gene>
    <name evidence="1" type="ORF">ACFFQA_18750</name>
</gene>
<sequence>MGLPRTGQTQTAYAASKGVVDNGREMLASFGSAHPIGRIGHPREVAEAVAFLCSEAAPERSSPSTVGGPLSE</sequence>
<evidence type="ECO:0000313" key="2">
    <source>
        <dbReference type="Proteomes" id="UP001589693"/>
    </source>
</evidence>
<accession>A0ABV5ZYJ6</accession>
<proteinExistence type="predicted"/>
<dbReference type="Pfam" id="PF13561">
    <property type="entry name" value="adh_short_C2"/>
    <property type="match status" value="1"/>
</dbReference>
<dbReference type="RefSeq" id="WP_377853503.1">
    <property type="nucleotide sequence ID" value="NZ_JBHLZU010000016.1"/>
</dbReference>
<organism evidence="1 2">
    <name type="scientific">Allokutzneria oryzae</name>
    <dbReference type="NCBI Taxonomy" id="1378989"/>
    <lineage>
        <taxon>Bacteria</taxon>
        <taxon>Bacillati</taxon>
        <taxon>Actinomycetota</taxon>
        <taxon>Actinomycetes</taxon>
        <taxon>Pseudonocardiales</taxon>
        <taxon>Pseudonocardiaceae</taxon>
        <taxon>Allokutzneria</taxon>
    </lineage>
</organism>
<dbReference type="SUPFAM" id="SSF51735">
    <property type="entry name" value="NAD(P)-binding Rossmann-fold domains"/>
    <property type="match status" value="1"/>
</dbReference>
<evidence type="ECO:0000313" key="1">
    <source>
        <dbReference type="EMBL" id="MFB9905979.1"/>
    </source>
</evidence>
<protein>
    <submittedName>
        <fullName evidence="1">SDR family oxidoreductase</fullName>
    </submittedName>
</protein>
<dbReference type="EMBL" id="JBHLZU010000016">
    <property type="protein sequence ID" value="MFB9905979.1"/>
    <property type="molecule type" value="Genomic_DNA"/>
</dbReference>
<dbReference type="Proteomes" id="UP001589693">
    <property type="component" value="Unassembled WGS sequence"/>
</dbReference>
<reference evidence="1 2" key="1">
    <citation type="submission" date="2024-09" db="EMBL/GenBank/DDBJ databases">
        <authorList>
            <person name="Sun Q."/>
            <person name="Mori K."/>
        </authorList>
    </citation>
    <scope>NUCLEOTIDE SEQUENCE [LARGE SCALE GENOMIC DNA]</scope>
    <source>
        <strain evidence="1 2">TBRC 7907</strain>
    </source>
</reference>